<dbReference type="OrthoDB" id="6627393at2759"/>
<organism evidence="2 3">
    <name type="scientific">Eumeta variegata</name>
    <name type="common">Bagworm moth</name>
    <name type="synonym">Eumeta japonica</name>
    <dbReference type="NCBI Taxonomy" id="151549"/>
    <lineage>
        <taxon>Eukaryota</taxon>
        <taxon>Metazoa</taxon>
        <taxon>Ecdysozoa</taxon>
        <taxon>Arthropoda</taxon>
        <taxon>Hexapoda</taxon>
        <taxon>Insecta</taxon>
        <taxon>Pterygota</taxon>
        <taxon>Neoptera</taxon>
        <taxon>Endopterygota</taxon>
        <taxon>Lepidoptera</taxon>
        <taxon>Glossata</taxon>
        <taxon>Ditrysia</taxon>
        <taxon>Tineoidea</taxon>
        <taxon>Psychidae</taxon>
        <taxon>Oiketicinae</taxon>
        <taxon>Eumeta</taxon>
    </lineage>
</organism>
<comment type="caution">
    <text evidence="2">The sequence shown here is derived from an EMBL/GenBank/DDBJ whole genome shotgun (WGS) entry which is preliminary data.</text>
</comment>
<dbReference type="InterPro" id="IPR043502">
    <property type="entry name" value="DNA/RNA_pol_sf"/>
</dbReference>
<dbReference type="SUPFAM" id="SSF56672">
    <property type="entry name" value="DNA/RNA polymerases"/>
    <property type="match status" value="1"/>
</dbReference>
<dbReference type="SUPFAM" id="SSF56219">
    <property type="entry name" value="DNase I-like"/>
    <property type="match status" value="1"/>
</dbReference>
<dbReference type="InterPro" id="IPR000477">
    <property type="entry name" value="RT_dom"/>
</dbReference>
<accession>A0A4C1ZNK7</accession>
<keyword evidence="2" id="KW-0548">Nucleotidyltransferase</keyword>
<keyword evidence="2" id="KW-0695">RNA-directed DNA polymerase</keyword>
<dbReference type="Gene3D" id="3.60.10.10">
    <property type="entry name" value="Endonuclease/exonuclease/phosphatase"/>
    <property type="match status" value="1"/>
</dbReference>
<evidence type="ECO:0000313" key="2">
    <source>
        <dbReference type="EMBL" id="GBP88207.1"/>
    </source>
</evidence>
<dbReference type="AlphaFoldDB" id="A0A4C1ZNK7"/>
<keyword evidence="3" id="KW-1185">Reference proteome</keyword>
<dbReference type="STRING" id="151549.A0A4C1ZNK7"/>
<evidence type="ECO:0000259" key="1">
    <source>
        <dbReference type="PROSITE" id="PS50878"/>
    </source>
</evidence>
<dbReference type="EMBL" id="BGZK01001914">
    <property type="protein sequence ID" value="GBP88207.1"/>
    <property type="molecule type" value="Genomic_DNA"/>
</dbReference>
<proteinExistence type="predicted"/>
<dbReference type="Proteomes" id="UP000299102">
    <property type="component" value="Unassembled WGS sequence"/>
</dbReference>
<dbReference type="GO" id="GO:0003964">
    <property type="term" value="F:RNA-directed DNA polymerase activity"/>
    <property type="evidence" value="ECO:0007669"/>
    <property type="project" value="UniProtKB-KW"/>
</dbReference>
<reference evidence="2 3" key="1">
    <citation type="journal article" date="2019" name="Commun. Biol.">
        <title>The bagworm genome reveals a unique fibroin gene that provides high tensile strength.</title>
        <authorList>
            <person name="Kono N."/>
            <person name="Nakamura H."/>
            <person name="Ohtoshi R."/>
            <person name="Tomita M."/>
            <person name="Numata K."/>
            <person name="Arakawa K."/>
        </authorList>
    </citation>
    <scope>NUCLEOTIDE SEQUENCE [LARGE SCALE GENOMIC DNA]</scope>
</reference>
<name>A0A4C1ZNK7_EUMVA</name>
<dbReference type="Pfam" id="PF00078">
    <property type="entry name" value="RVT_1"/>
    <property type="match status" value="1"/>
</dbReference>
<gene>
    <name evidence="2" type="primary">RTase</name>
    <name evidence="2" type="ORF">EVAR_60509_1</name>
</gene>
<dbReference type="InterPro" id="IPR036691">
    <property type="entry name" value="Endo/exonu/phosph_ase_sf"/>
</dbReference>
<feature type="domain" description="Reverse transcriptase" evidence="1">
    <location>
        <begin position="1"/>
        <end position="254"/>
    </location>
</feature>
<dbReference type="PROSITE" id="PS50878">
    <property type="entry name" value="RT_POL"/>
    <property type="match status" value="1"/>
</dbReference>
<keyword evidence="2" id="KW-0808">Transferase</keyword>
<protein>
    <submittedName>
        <fullName evidence="2">Probable RNA-directed DNA polymerase from transposon BS</fullName>
    </submittedName>
</protein>
<sequence>MTGHGILILVAVFQPPKKKLLRGDLEALFALGDAVILFGDFNSKSTNWKCNYFNRNDRKWWLSQRISISISLLHSFRLTTLMMLIVGLISYAFMKGVSPKVSCIEPLQCLNSDHRPVLMRVSLLPEDDLDPMTQEEVSKHIKAFKIRETPEVDSISIRPIRVGVPQGSTLSPLLCSAYVNDIPRPKTGVQLALYSDDTALFLRSNCLRNILPRLQRAIDELTQWLRLWRIEVNPKSQHLFTLTKALENRLSQCQ</sequence>
<evidence type="ECO:0000313" key="3">
    <source>
        <dbReference type="Proteomes" id="UP000299102"/>
    </source>
</evidence>